<dbReference type="InterPro" id="IPR027417">
    <property type="entry name" value="P-loop_NTPase"/>
</dbReference>
<reference evidence="10 11" key="1">
    <citation type="submission" date="2017-05" db="EMBL/GenBank/DDBJ databases">
        <title>The Genome Sequence of Enterococcus faecium 7H8_DIV0219.</title>
        <authorList>
            <consortium name="The Broad Institute Genomics Platform"/>
            <consortium name="The Broad Institute Genomic Center for Infectious Diseases"/>
            <person name="Earl A."/>
            <person name="Manson A."/>
            <person name="Schwartman J."/>
            <person name="Gilmore M."/>
            <person name="Abouelleil A."/>
            <person name="Cao P."/>
            <person name="Chapman S."/>
            <person name="Cusick C."/>
            <person name="Shea T."/>
            <person name="Young S."/>
            <person name="Neafsey D."/>
            <person name="Nusbaum C."/>
            <person name="Birren B."/>
        </authorList>
    </citation>
    <scope>NUCLEOTIDE SEQUENCE [LARGE SCALE GENOMIC DNA]</scope>
    <source>
        <strain evidence="10 11">7H8_DIV0219</strain>
    </source>
</reference>
<evidence type="ECO:0000313" key="10">
    <source>
        <dbReference type="EMBL" id="OTN92849.1"/>
    </source>
</evidence>
<dbReference type="InterPro" id="IPR003439">
    <property type="entry name" value="ABC_transporter-like_ATP-bd"/>
</dbReference>
<dbReference type="GO" id="GO:0005886">
    <property type="term" value="C:plasma membrane"/>
    <property type="evidence" value="ECO:0007669"/>
    <property type="project" value="UniProtKB-SubCell"/>
</dbReference>
<protein>
    <recommendedName>
        <fullName evidence="9">ABC transporter domain-containing protein</fullName>
    </recommendedName>
</protein>
<organism evidence="10 11">
    <name type="scientific">Enterococcus faecium</name>
    <name type="common">Streptococcus faecium</name>
    <dbReference type="NCBI Taxonomy" id="1352"/>
    <lineage>
        <taxon>Bacteria</taxon>
        <taxon>Bacillati</taxon>
        <taxon>Bacillota</taxon>
        <taxon>Bacilli</taxon>
        <taxon>Lactobacillales</taxon>
        <taxon>Enterococcaceae</taxon>
        <taxon>Enterococcus</taxon>
    </lineage>
</organism>
<evidence type="ECO:0000256" key="3">
    <source>
        <dbReference type="ARBA" id="ARBA00022475"/>
    </source>
</evidence>
<dbReference type="InterPro" id="IPR003593">
    <property type="entry name" value="AAA+_ATPase"/>
</dbReference>
<keyword evidence="6" id="KW-1278">Translocase</keyword>
<evidence type="ECO:0000256" key="6">
    <source>
        <dbReference type="ARBA" id="ARBA00022967"/>
    </source>
</evidence>
<dbReference type="SMART" id="SM00382">
    <property type="entry name" value="AAA"/>
    <property type="match status" value="1"/>
</dbReference>
<keyword evidence="3" id="KW-1003">Cell membrane</keyword>
<evidence type="ECO:0000256" key="1">
    <source>
        <dbReference type="ARBA" id="ARBA00004413"/>
    </source>
</evidence>
<dbReference type="InterPro" id="IPR050763">
    <property type="entry name" value="ABC_transporter_ATP-binding"/>
</dbReference>
<dbReference type="Proteomes" id="UP000194885">
    <property type="component" value="Unassembled WGS sequence"/>
</dbReference>
<keyword evidence="5" id="KW-0067">ATP-binding</keyword>
<sequence length="308" mass="34303">MEKMITVTDLYKSFSGKKVIDGVSFTVDEGSIFALLGTNGAGKTTIVKMLATLLTPDKGQIRIAHFDVAKQGTQVRERISLTGQFTAVDDVLTGRENLVLIGKLRHLKDHKQRIDEFLHTFDLHEAADRPVHTYSGGMRRKLDLAMSLLGDPTVLFLDEPTTGLDPQARASLWETIRNLRKAGVTVFLTTQYLEEADQLADQIAILDQGKIALQGSVAEVKKYLPQGTIELIFAEEETFQAAYRLVGGEKNEGLLSLSIPTDNDVQKVTEILTLLQQNKIEVLEFAQKQPTLDDVFFSIINQTKEEEK</sequence>
<keyword evidence="4" id="KW-0547">Nucleotide-binding</keyword>
<dbReference type="InterPro" id="IPR005894">
    <property type="entry name" value="DrrA"/>
</dbReference>
<comment type="subcellular location">
    <subcellularLocation>
        <location evidence="1">Cell membrane</location>
        <topology evidence="1">Peripheral membrane protein</topology>
        <orientation evidence="1">Cytoplasmic side</orientation>
    </subcellularLocation>
</comment>
<dbReference type="InterPro" id="IPR025302">
    <property type="entry name" value="DrrA1/2-like_C"/>
</dbReference>
<accession>A0A242BBZ7</accession>
<dbReference type="PROSITE" id="PS00211">
    <property type="entry name" value="ABC_TRANSPORTER_1"/>
    <property type="match status" value="1"/>
</dbReference>
<feature type="domain" description="ABC transporter" evidence="9">
    <location>
        <begin position="5"/>
        <end position="233"/>
    </location>
</feature>
<dbReference type="Pfam" id="PF13732">
    <property type="entry name" value="DrrA1-3_C"/>
    <property type="match status" value="1"/>
</dbReference>
<dbReference type="PANTHER" id="PTHR42711:SF5">
    <property type="entry name" value="ABC TRANSPORTER ATP-BINDING PROTEIN NATA"/>
    <property type="match status" value="1"/>
</dbReference>
<dbReference type="InterPro" id="IPR017871">
    <property type="entry name" value="ABC_transporter-like_CS"/>
</dbReference>
<dbReference type="AlphaFoldDB" id="A0A242BBZ7"/>
<evidence type="ECO:0000256" key="7">
    <source>
        <dbReference type="ARBA" id="ARBA00023136"/>
    </source>
</evidence>
<evidence type="ECO:0000313" key="11">
    <source>
        <dbReference type="Proteomes" id="UP000194885"/>
    </source>
</evidence>
<dbReference type="Gene3D" id="3.40.50.300">
    <property type="entry name" value="P-loop containing nucleotide triphosphate hydrolases"/>
    <property type="match status" value="1"/>
</dbReference>
<dbReference type="SUPFAM" id="SSF52540">
    <property type="entry name" value="P-loop containing nucleoside triphosphate hydrolases"/>
    <property type="match status" value="1"/>
</dbReference>
<proteinExistence type="inferred from homology"/>
<evidence type="ECO:0000256" key="5">
    <source>
        <dbReference type="ARBA" id="ARBA00022840"/>
    </source>
</evidence>
<evidence type="ECO:0000259" key="9">
    <source>
        <dbReference type="PROSITE" id="PS50893"/>
    </source>
</evidence>
<dbReference type="NCBIfam" id="TIGR01188">
    <property type="entry name" value="drrA"/>
    <property type="match status" value="1"/>
</dbReference>
<evidence type="ECO:0000256" key="8">
    <source>
        <dbReference type="ARBA" id="ARBA00049985"/>
    </source>
</evidence>
<keyword evidence="7" id="KW-0472">Membrane</keyword>
<dbReference type="GO" id="GO:0005524">
    <property type="term" value="F:ATP binding"/>
    <property type="evidence" value="ECO:0007669"/>
    <property type="project" value="UniProtKB-KW"/>
</dbReference>
<dbReference type="FunFam" id="3.40.50.300:FF:000589">
    <property type="entry name" value="ABC transporter, ATP-binding subunit"/>
    <property type="match status" value="1"/>
</dbReference>
<dbReference type="GO" id="GO:0043215">
    <property type="term" value="P:daunorubicin transport"/>
    <property type="evidence" value="ECO:0007669"/>
    <property type="project" value="InterPro"/>
</dbReference>
<evidence type="ECO:0000256" key="4">
    <source>
        <dbReference type="ARBA" id="ARBA00022741"/>
    </source>
</evidence>
<dbReference type="Pfam" id="PF00005">
    <property type="entry name" value="ABC_tran"/>
    <property type="match status" value="1"/>
</dbReference>
<dbReference type="GO" id="GO:0016887">
    <property type="term" value="F:ATP hydrolysis activity"/>
    <property type="evidence" value="ECO:0007669"/>
    <property type="project" value="InterPro"/>
</dbReference>
<keyword evidence="2" id="KW-0813">Transport</keyword>
<comment type="caution">
    <text evidence="10">The sequence shown here is derived from an EMBL/GenBank/DDBJ whole genome shotgun (WGS) entry which is preliminary data.</text>
</comment>
<dbReference type="GO" id="GO:1900753">
    <property type="term" value="P:doxorubicin transport"/>
    <property type="evidence" value="ECO:0007669"/>
    <property type="project" value="InterPro"/>
</dbReference>
<dbReference type="PANTHER" id="PTHR42711">
    <property type="entry name" value="ABC TRANSPORTER ATP-BINDING PROTEIN"/>
    <property type="match status" value="1"/>
</dbReference>
<evidence type="ECO:0000256" key="2">
    <source>
        <dbReference type="ARBA" id="ARBA00022448"/>
    </source>
</evidence>
<dbReference type="RefSeq" id="WP_086323799.1">
    <property type="nucleotide sequence ID" value="NZ_NGKW01000006.1"/>
</dbReference>
<dbReference type="EMBL" id="NGKW01000006">
    <property type="protein sequence ID" value="OTN92849.1"/>
    <property type="molecule type" value="Genomic_DNA"/>
</dbReference>
<gene>
    <name evidence="10" type="ORF">A5810_002734</name>
</gene>
<name>A0A242BBZ7_ENTFC</name>
<comment type="similarity">
    <text evidence="8">Belongs to the ABC transporter superfamily. Drug exporter-1 (DrugE1) (TC 3.A.1.105) family.</text>
</comment>
<dbReference type="PROSITE" id="PS50893">
    <property type="entry name" value="ABC_TRANSPORTER_2"/>
    <property type="match status" value="1"/>
</dbReference>